<dbReference type="InterPro" id="IPR008927">
    <property type="entry name" value="6-PGluconate_DH-like_C_sf"/>
</dbReference>
<dbReference type="Proteomes" id="UP000199727">
    <property type="component" value="Unassembled WGS sequence"/>
</dbReference>
<dbReference type="AlphaFoldDB" id="A0A854Q5W2"/>
<gene>
    <name evidence="6" type="ORF">C361_06100</name>
</gene>
<evidence type="ECO:0000256" key="3">
    <source>
        <dbReference type="SAM" id="SignalP"/>
    </source>
</evidence>
<reference evidence="6 7" key="1">
    <citation type="submission" date="2017-06" db="EMBL/GenBank/DDBJ databases">
        <title>Global population genomics of the pathogenic fungus Cryptococcus neoformans var. grubii.</title>
        <authorList>
            <person name="Cuomo C."/>
            <person name="Litvintseva A."/>
            <person name="Chen Y."/>
            <person name="Young S."/>
            <person name="Zeng Q."/>
            <person name="Chapman S."/>
            <person name="Gujja S."/>
            <person name="Saif S."/>
            <person name="Birren B."/>
        </authorList>
    </citation>
    <scope>NUCLEOTIDE SEQUENCE [LARGE SCALE GENOMIC DNA]</scope>
    <source>
        <strain evidence="6 7">Tu259-1</strain>
    </source>
</reference>
<evidence type="ECO:0000259" key="4">
    <source>
        <dbReference type="Pfam" id="PF03446"/>
    </source>
</evidence>
<accession>A0A854Q5W2</accession>
<dbReference type="Gene3D" id="1.10.1040.10">
    <property type="entry name" value="N-(1-d-carboxylethyl)-l-norvaline Dehydrogenase, domain 2"/>
    <property type="match status" value="1"/>
</dbReference>
<dbReference type="Gene3D" id="3.40.50.720">
    <property type="entry name" value="NAD(P)-binding Rossmann-like Domain"/>
    <property type="match status" value="1"/>
</dbReference>
<dbReference type="InterPro" id="IPR036291">
    <property type="entry name" value="NAD(P)-bd_dom_sf"/>
</dbReference>
<protein>
    <recommendedName>
        <fullName evidence="8">6-phosphogluconate dehydrogenase NADP-binding domain-containing protein</fullName>
    </recommendedName>
</protein>
<dbReference type="PANTHER" id="PTHR43580:SF8">
    <property type="entry name" value="6-PHOSPHOGLUCONATE DEHYDROGENASE NADP-BINDING DOMAIN-CONTAINING PROTEIN-RELATED"/>
    <property type="match status" value="1"/>
</dbReference>
<feature type="chain" id="PRO_5032311468" description="6-phosphogluconate dehydrogenase NADP-binding domain-containing protein" evidence="3">
    <location>
        <begin position="23"/>
        <end position="404"/>
    </location>
</feature>
<dbReference type="InterPro" id="IPR013328">
    <property type="entry name" value="6PGD_dom2"/>
</dbReference>
<evidence type="ECO:0000256" key="2">
    <source>
        <dbReference type="SAM" id="MobiDB-lite"/>
    </source>
</evidence>
<dbReference type="GO" id="GO:0016491">
    <property type="term" value="F:oxidoreductase activity"/>
    <property type="evidence" value="ECO:0007669"/>
    <property type="project" value="InterPro"/>
</dbReference>
<evidence type="ECO:0000313" key="7">
    <source>
        <dbReference type="Proteomes" id="UP000199727"/>
    </source>
</evidence>
<evidence type="ECO:0000313" key="6">
    <source>
        <dbReference type="EMBL" id="OXG12912.1"/>
    </source>
</evidence>
<sequence length="404" mass="43727">MSAKNWVLLLASLSPFSQKMSGLKAHFNENPVTPPPEKTEGDTFASSGARTPLDEKPVPFSRPSTPTPAHDQLAFVGLGEMGKRMATNLAKHLSENGQPPLLVYNRKEEGVTNFTEYAGKNGVTEDMYEVKTDLEEIGRTADVVITSLAGDEAVEEVYNQLFKGQETQKGKGDGILPGGRGRSTIFVDTSTVYPTTAGRIERLATSKPHRSFLSCPVFGVPRAAETADLILAISGDYFAKKHAAHALVPAIGKKVMDLGSNVERAMSFKLVGNSLELGFIELLSECFTLCDQTGVGSDQLVELIKLQHKSPALIRYADRITKNKFDSTGGFNLGGGINDARHIRQLAESHNVPMPVMDVAQQHMLSARAHGGDIMDWTALVGGQRISAGLQPFAGKMRLEKYEG</sequence>
<name>A0A854Q5W2_CRYNE</name>
<dbReference type="InterPro" id="IPR006115">
    <property type="entry name" value="6PGDH_NADP-bd"/>
</dbReference>
<feature type="signal peptide" evidence="3">
    <location>
        <begin position="1"/>
        <end position="22"/>
    </location>
</feature>
<dbReference type="Pfam" id="PF03446">
    <property type="entry name" value="NAD_binding_2"/>
    <property type="match status" value="1"/>
</dbReference>
<feature type="domain" description="3-hydroxyisobutyrate dehydrogenase-like NAD-binding" evidence="5">
    <location>
        <begin position="268"/>
        <end position="381"/>
    </location>
</feature>
<dbReference type="InterPro" id="IPR051265">
    <property type="entry name" value="HIBADH-related_NP60_sf"/>
</dbReference>
<dbReference type="Pfam" id="PF14833">
    <property type="entry name" value="NAD_binding_11"/>
    <property type="match status" value="1"/>
</dbReference>
<dbReference type="InterPro" id="IPR002204">
    <property type="entry name" value="3-OH-isobutyrate_DH-rel_CS"/>
</dbReference>
<dbReference type="EMBL" id="AMKT01000083">
    <property type="protein sequence ID" value="OXG12912.1"/>
    <property type="molecule type" value="Genomic_DNA"/>
</dbReference>
<feature type="domain" description="6-phosphogluconate dehydrogenase NADP-binding" evidence="4">
    <location>
        <begin position="73"/>
        <end position="256"/>
    </location>
</feature>
<evidence type="ECO:0008006" key="8">
    <source>
        <dbReference type="Google" id="ProtNLM"/>
    </source>
</evidence>
<dbReference type="SUPFAM" id="SSF51735">
    <property type="entry name" value="NAD(P)-binding Rossmann-fold domains"/>
    <property type="match status" value="1"/>
</dbReference>
<evidence type="ECO:0000259" key="5">
    <source>
        <dbReference type="Pfam" id="PF14833"/>
    </source>
</evidence>
<dbReference type="InterPro" id="IPR029154">
    <property type="entry name" value="HIBADH-like_NADP-bd"/>
</dbReference>
<dbReference type="PANTHER" id="PTHR43580">
    <property type="entry name" value="OXIDOREDUCTASE GLYR1-RELATED"/>
    <property type="match status" value="1"/>
</dbReference>
<dbReference type="GO" id="GO:0050661">
    <property type="term" value="F:NADP binding"/>
    <property type="evidence" value="ECO:0007669"/>
    <property type="project" value="InterPro"/>
</dbReference>
<evidence type="ECO:0000256" key="1">
    <source>
        <dbReference type="ARBA" id="ARBA00007598"/>
    </source>
</evidence>
<dbReference type="SUPFAM" id="SSF48179">
    <property type="entry name" value="6-phosphogluconate dehydrogenase C-terminal domain-like"/>
    <property type="match status" value="1"/>
</dbReference>
<comment type="similarity">
    <text evidence="1">Belongs to the HIBADH-related family. NP60 subfamily.</text>
</comment>
<comment type="caution">
    <text evidence="6">The sequence shown here is derived from an EMBL/GenBank/DDBJ whole genome shotgun (WGS) entry which is preliminary data.</text>
</comment>
<organism evidence="6 7">
    <name type="scientific">Cryptococcus neoformans Tu259-1</name>
    <dbReference type="NCBI Taxonomy" id="1230072"/>
    <lineage>
        <taxon>Eukaryota</taxon>
        <taxon>Fungi</taxon>
        <taxon>Dikarya</taxon>
        <taxon>Basidiomycota</taxon>
        <taxon>Agaricomycotina</taxon>
        <taxon>Tremellomycetes</taxon>
        <taxon>Tremellales</taxon>
        <taxon>Cryptococcaceae</taxon>
        <taxon>Cryptococcus</taxon>
        <taxon>Cryptococcus neoformans species complex</taxon>
    </lineage>
</organism>
<keyword evidence="3" id="KW-0732">Signal</keyword>
<dbReference type="OrthoDB" id="435038at2759"/>
<proteinExistence type="inferred from homology"/>
<feature type="region of interest" description="Disordered" evidence="2">
    <location>
        <begin position="26"/>
        <end position="69"/>
    </location>
</feature>
<dbReference type="PROSITE" id="PS00895">
    <property type="entry name" value="3_HYDROXYISOBUT_DH"/>
    <property type="match status" value="1"/>
</dbReference>
<dbReference type="GO" id="GO:0051287">
    <property type="term" value="F:NAD binding"/>
    <property type="evidence" value="ECO:0007669"/>
    <property type="project" value="InterPro"/>
</dbReference>